<feature type="domain" description="Trehalase-like N-terminal" evidence="2">
    <location>
        <begin position="8"/>
        <end position="165"/>
    </location>
</feature>
<dbReference type="PANTHER" id="PTHR31616">
    <property type="entry name" value="TREHALASE"/>
    <property type="match status" value="1"/>
</dbReference>
<feature type="domain" description="GH15-like" evidence="1">
    <location>
        <begin position="555"/>
        <end position="599"/>
    </location>
</feature>
<evidence type="ECO:0000259" key="1">
    <source>
        <dbReference type="Pfam" id="PF00723"/>
    </source>
</evidence>
<dbReference type="EMBL" id="JBHUCM010000077">
    <property type="protein sequence ID" value="MFD1547520.1"/>
    <property type="molecule type" value="Genomic_DNA"/>
</dbReference>
<dbReference type="Pfam" id="PF00723">
    <property type="entry name" value="Glyco_hydro_15"/>
    <property type="match status" value="2"/>
</dbReference>
<feature type="domain" description="GH15-like" evidence="1">
    <location>
        <begin position="248"/>
        <end position="546"/>
    </location>
</feature>
<dbReference type="Proteomes" id="UP001597097">
    <property type="component" value="Unassembled WGS sequence"/>
</dbReference>
<dbReference type="InterPro" id="IPR011613">
    <property type="entry name" value="GH15-like"/>
</dbReference>
<name>A0ABW4GXE0_9ACTN</name>
<protein>
    <submittedName>
        <fullName evidence="3">Glycoside hydrolase family 15 protein</fullName>
    </submittedName>
</protein>
<evidence type="ECO:0000259" key="2">
    <source>
        <dbReference type="Pfam" id="PF19291"/>
    </source>
</evidence>
<gene>
    <name evidence="3" type="ORF">ACFSJ0_61560</name>
</gene>
<comment type="caution">
    <text evidence="3">The sequence shown here is derived from an EMBL/GenBank/DDBJ whole genome shotgun (WGS) entry which is preliminary data.</text>
</comment>
<keyword evidence="4" id="KW-1185">Reference proteome</keyword>
<dbReference type="PANTHER" id="PTHR31616:SF10">
    <property type="entry name" value="TREHALASE"/>
    <property type="match status" value="1"/>
</dbReference>
<keyword evidence="3" id="KW-0378">Hydrolase</keyword>
<evidence type="ECO:0000313" key="3">
    <source>
        <dbReference type="EMBL" id="MFD1547520.1"/>
    </source>
</evidence>
<dbReference type="GO" id="GO:0016787">
    <property type="term" value="F:hydrolase activity"/>
    <property type="evidence" value="ECO:0007669"/>
    <property type="project" value="UniProtKB-KW"/>
</dbReference>
<evidence type="ECO:0000313" key="4">
    <source>
        <dbReference type="Proteomes" id="UP001597097"/>
    </source>
</evidence>
<proteinExistence type="predicted"/>
<accession>A0ABW4GXE0</accession>
<reference evidence="4" key="1">
    <citation type="journal article" date="2019" name="Int. J. Syst. Evol. Microbiol.">
        <title>The Global Catalogue of Microorganisms (GCM) 10K type strain sequencing project: providing services to taxonomists for standard genome sequencing and annotation.</title>
        <authorList>
            <consortium name="The Broad Institute Genomics Platform"/>
            <consortium name="The Broad Institute Genome Sequencing Center for Infectious Disease"/>
            <person name="Wu L."/>
            <person name="Ma J."/>
        </authorList>
    </citation>
    <scope>NUCLEOTIDE SEQUENCE [LARGE SCALE GENOMIC DNA]</scope>
    <source>
        <strain evidence="4">CGMCC 1.15399</strain>
    </source>
</reference>
<sequence length="611" mass="66492">MDEAPLSTRPISDHALLGDCRSAALVTSDGSVDWLCMPRFDSPSIFARLLDETAGYWSIRPTRPTEITRRYLDDSLVLETTFRGPDGTVVLVDALALGHGERGHSMGASSPGVLLRQVTCVEGRVPVEVVYAPRPEFGLVKPLIEPVRGGLIAHGGAHVLTMSTPIDLRVSGAVADTTHTLRAGERLGLALRAGWAWGPEQPCLNPRHIRRRLKDTVAGWRSWSRLHARYQGPWQDQVGQSGRVLRALTFAPTGAIVAAATTSLPESIGGERNWDYRYTWIRDTSFTLQALATAACEMEETAFFAFLARASATQLDHDVDLQIMYGVGGERDLSERPLTHLSGWRGSAPVRVGNDAWRQRQIDIYGELLDAAHQIYQDAGPLDTLTRSFLIGVADAAAHHWSEPDQGLWEIRGPSRHFLHSKLMCWVGLDRAITLAPLLGATSRVAGWTRAREQIRTAILTHGWNHQVGAFTQAFAAADLDASVLMMPMVGFLPGDDPRVRATVNAVATHLTDARGLVHRYHAADGLPGEEGTFLLCTFWLAHALALAGESDPAKRVFQTAASYANDVGLLAEEVDSATGEPVGNFPQAFSHIGLINAARAIRDTALVIAH</sequence>
<dbReference type="InterPro" id="IPR045582">
    <property type="entry name" value="Trehalase-like_N"/>
</dbReference>
<dbReference type="Pfam" id="PF19291">
    <property type="entry name" value="TREH_N"/>
    <property type="match status" value="1"/>
</dbReference>
<organism evidence="3 4">
    <name type="scientific">Nonomuraea guangzhouensis</name>
    <dbReference type="NCBI Taxonomy" id="1291555"/>
    <lineage>
        <taxon>Bacteria</taxon>
        <taxon>Bacillati</taxon>
        <taxon>Actinomycetota</taxon>
        <taxon>Actinomycetes</taxon>
        <taxon>Streptosporangiales</taxon>
        <taxon>Streptosporangiaceae</taxon>
        <taxon>Nonomuraea</taxon>
    </lineage>
</organism>
<dbReference type="RefSeq" id="WP_219539234.1">
    <property type="nucleotide sequence ID" value="NZ_JAHKRM010000056.1"/>
</dbReference>